<comment type="caution">
    <text evidence="2">The sequence shown here is derived from an EMBL/GenBank/DDBJ whole genome shotgun (WGS) entry which is preliminary data.</text>
</comment>
<dbReference type="Proteomes" id="UP000316639">
    <property type="component" value="Unassembled WGS sequence"/>
</dbReference>
<dbReference type="Pfam" id="PF14534">
    <property type="entry name" value="DUF4440"/>
    <property type="match status" value="1"/>
</dbReference>
<dbReference type="OrthoDB" id="582247at2"/>
<sequence>MGTIEDLFDRHRDAWNRGDGAAYGATFAADATYVSWLGTLYRGGEEIGRSHQALFESYLKGTRMTVEVLDVRHYGPDAAVVTTRGDVGRKAPGRLSKVQTYTVVRQDGEWRIAAFQNTKRARLREAVSFKLQPETGPRT</sequence>
<evidence type="ECO:0000313" key="2">
    <source>
        <dbReference type="EMBL" id="TWP50035.1"/>
    </source>
</evidence>
<protein>
    <submittedName>
        <fullName evidence="2">SgcJ/EcaC family oxidoreductase</fullName>
    </submittedName>
</protein>
<accession>A0A563ERA6</accession>
<name>A0A563ERA6_9PSEU</name>
<proteinExistence type="predicted"/>
<dbReference type="InterPro" id="IPR032710">
    <property type="entry name" value="NTF2-like_dom_sf"/>
</dbReference>
<gene>
    <name evidence="2" type="ORF">FKR81_22690</name>
</gene>
<dbReference type="InterPro" id="IPR027843">
    <property type="entry name" value="DUF4440"/>
</dbReference>
<evidence type="ECO:0000313" key="3">
    <source>
        <dbReference type="Proteomes" id="UP000316639"/>
    </source>
</evidence>
<dbReference type="AlphaFoldDB" id="A0A563ERA6"/>
<dbReference type="InterPro" id="IPR011944">
    <property type="entry name" value="Steroid_delta5-4_isomerase"/>
</dbReference>
<dbReference type="RefSeq" id="WP_146354135.1">
    <property type="nucleotide sequence ID" value="NZ_VOBR01000014.1"/>
</dbReference>
<reference evidence="2 3" key="1">
    <citation type="submission" date="2019-07" db="EMBL/GenBank/DDBJ databases">
        <title>Lentzea xizangensis sp. nov., isolated from Qinghai-Tibetan Plateau Soils.</title>
        <authorList>
            <person name="Huang J."/>
        </authorList>
    </citation>
    <scope>NUCLEOTIDE SEQUENCE [LARGE SCALE GENOMIC DNA]</scope>
    <source>
        <strain evidence="2 3">FXJ1.1311</strain>
    </source>
</reference>
<organism evidence="2 3">
    <name type="scientific">Lentzea tibetensis</name>
    <dbReference type="NCBI Taxonomy" id="2591470"/>
    <lineage>
        <taxon>Bacteria</taxon>
        <taxon>Bacillati</taxon>
        <taxon>Actinomycetota</taxon>
        <taxon>Actinomycetes</taxon>
        <taxon>Pseudonocardiales</taxon>
        <taxon>Pseudonocardiaceae</taxon>
        <taxon>Lentzea</taxon>
    </lineage>
</organism>
<dbReference type="NCBIfam" id="TIGR02246">
    <property type="entry name" value="SgcJ/EcaC family oxidoreductase"/>
    <property type="match status" value="1"/>
</dbReference>
<dbReference type="EMBL" id="VOBR01000014">
    <property type="protein sequence ID" value="TWP50035.1"/>
    <property type="molecule type" value="Genomic_DNA"/>
</dbReference>
<feature type="domain" description="DUF4440" evidence="1">
    <location>
        <begin position="4"/>
        <end position="112"/>
    </location>
</feature>
<keyword evidence="3" id="KW-1185">Reference proteome</keyword>
<dbReference type="Gene3D" id="3.10.450.50">
    <property type="match status" value="1"/>
</dbReference>
<dbReference type="SUPFAM" id="SSF54427">
    <property type="entry name" value="NTF2-like"/>
    <property type="match status" value="1"/>
</dbReference>
<evidence type="ECO:0000259" key="1">
    <source>
        <dbReference type="Pfam" id="PF14534"/>
    </source>
</evidence>